<gene>
    <name evidence="1" type="ORF">JAO78_016630</name>
</gene>
<evidence type="ECO:0000313" key="1">
    <source>
        <dbReference type="EMBL" id="MCB5228429.1"/>
    </source>
</evidence>
<proteinExistence type="predicted"/>
<name>A0ABS8C7W4_9ALTE</name>
<dbReference type="RefSeq" id="WP_226752482.1">
    <property type="nucleotide sequence ID" value="NZ_JAEINI020000043.1"/>
</dbReference>
<sequence length="59" mass="6692">MALTLYLQKFRELNTLRLNGHNKPHKVCMLLAVIELIEIGIINQNIIEFSDTLKLGISG</sequence>
<comment type="caution">
    <text evidence="1">The sequence shown here is derived from an EMBL/GenBank/DDBJ whole genome shotgun (WGS) entry which is preliminary data.</text>
</comment>
<dbReference type="EMBL" id="JAEINI020000043">
    <property type="protein sequence ID" value="MCB5228429.1"/>
    <property type="molecule type" value="Genomic_DNA"/>
</dbReference>
<accession>A0ABS8C7W4</accession>
<keyword evidence="2" id="KW-1185">Reference proteome</keyword>
<dbReference type="Proteomes" id="UP000633814">
    <property type="component" value="Unassembled WGS sequence"/>
</dbReference>
<protein>
    <submittedName>
        <fullName evidence="1">Uncharacterized protein</fullName>
    </submittedName>
</protein>
<organism evidence="1 2">
    <name type="scientific">Alishewanella maricola</name>
    <dbReference type="NCBI Taxonomy" id="2795740"/>
    <lineage>
        <taxon>Bacteria</taxon>
        <taxon>Pseudomonadati</taxon>
        <taxon>Pseudomonadota</taxon>
        <taxon>Gammaproteobacteria</taxon>
        <taxon>Alteromonadales</taxon>
        <taxon>Alteromonadaceae</taxon>
        <taxon>Alishewanella</taxon>
    </lineage>
</organism>
<reference evidence="1 2" key="1">
    <citation type="submission" date="2021-10" db="EMBL/GenBank/DDBJ databases">
        <title>Alishewanella koreense sp. nov. isolated from seawater of southwestern coast in South Korea and the proposal for the reclassification of Rheinheimera perlucida and Rheinheimera tuosuensis as Arsukibacterium perlucida and Arsukibacterium tuosuensis.</title>
        <authorList>
            <person name="Kim K.H."/>
            <person name="Ruan W."/>
            <person name="Kim K.R."/>
            <person name="Baek J.H."/>
            <person name="Jeon C.O."/>
        </authorList>
    </citation>
    <scope>NUCLEOTIDE SEQUENCE [LARGE SCALE GENOMIC DNA]</scope>
    <source>
        <strain evidence="1 2">16-MA</strain>
    </source>
</reference>
<evidence type="ECO:0000313" key="2">
    <source>
        <dbReference type="Proteomes" id="UP000633814"/>
    </source>
</evidence>